<keyword evidence="9" id="KW-1185">Reference proteome</keyword>
<accession>A0A7I4DZ67</accession>
<evidence type="ECO:0000256" key="4">
    <source>
        <dbReference type="ARBA" id="ARBA00022723"/>
    </source>
</evidence>
<dbReference type="PANTHER" id="PTHR35703:SF2">
    <property type="entry name" value="HEME OXYGENASE 1, CHLOROPLASTIC-RELATED"/>
    <property type="match status" value="1"/>
</dbReference>
<dbReference type="GO" id="GO:0004392">
    <property type="term" value="F:heme oxygenase (decyclizing) activity"/>
    <property type="evidence" value="ECO:0007669"/>
    <property type="project" value="UniProtKB-EC"/>
</dbReference>
<dbReference type="AlphaFoldDB" id="A0A7I4DZ67"/>
<dbReference type="GeneID" id="112282303"/>
<feature type="compositionally biased region" description="Gly residues" evidence="7">
    <location>
        <begin position="115"/>
        <end position="129"/>
    </location>
</feature>
<evidence type="ECO:0000256" key="5">
    <source>
        <dbReference type="ARBA" id="ARBA00023002"/>
    </source>
</evidence>
<dbReference type="OrthoDB" id="15304at2759"/>
<dbReference type="GO" id="GO:0006788">
    <property type="term" value="P:heme oxidation"/>
    <property type="evidence" value="ECO:0007669"/>
    <property type="project" value="InterPro"/>
</dbReference>
<reference evidence="8 9" key="2">
    <citation type="journal article" date="2018" name="Plant J.">
        <title>The Physcomitrella patens chromosome-scale assembly reveals moss genome structure and evolution.</title>
        <authorList>
            <person name="Lang D."/>
            <person name="Ullrich K.K."/>
            <person name="Murat F."/>
            <person name="Fuchs J."/>
            <person name="Jenkins J."/>
            <person name="Haas F.B."/>
            <person name="Piednoel M."/>
            <person name="Gundlach H."/>
            <person name="Van Bel M."/>
            <person name="Meyberg R."/>
            <person name="Vives C."/>
            <person name="Morata J."/>
            <person name="Symeonidi A."/>
            <person name="Hiss M."/>
            <person name="Muchero W."/>
            <person name="Kamisugi Y."/>
            <person name="Saleh O."/>
            <person name="Blanc G."/>
            <person name="Decker E.L."/>
            <person name="van Gessel N."/>
            <person name="Grimwood J."/>
            <person name="Hayes R.D."/>
            <person name="Graham S.W."/>
            <person name="Gunter L.E."/>
            <person name="McDaniel S.F."/>
            <person name="Hoernstein S.N.W."/>
            <person name="Larsson A."/>
            <person name="Li F.W."/>
            <person name="Perroud P.F."/>
            <person name="Phillips J."/>
            <person name="Ranjan P."/>
            <person name="Rokshar D.S."/>
            <person name="Rothfels C.J."/>
            <person name="Schneider L."/>
            <person name="Shu S."/>
            <person name="Stevenson D.W."/>
            <person name="Thummler F."/>
            <person name="Tillich M."/>
            <person name="Villarreal Aguilar J.C."/>
            <person name="Widiez T."/>
            <person name="Wong G.K."/>
            <person name="Wymore A."/>
            <person name="Zhang Y."/>
            <person name="Zimmer A.D."/>
            <person name="Quatrano R.S."/>
            <person name="Mayer K.F.X."/>
            <person name="Goodstein D."/>
            <person name="Casacuberta J.M."/>
            <person name="Vandepoele K."/>
            <person name="Reski R."/>
            <person name="Cuming A.C."/>
            <person name="Tuskan G.A."/>
            <person name="Maumus F."/>
            <person name="Salse J."/>
            <person name="Schmutz J."/>
            <person name="Rensing S.A."/>
        </authorList>
    </citation>
    <scope>NUCLEOTIDE SEQUENCE [LARGE SCALE GENOMIC DNA]</scope>
    <source>
        <strain evidence="8 9">cv. Gransden 2004</strain>
    </source>
</reference>
<keyword evidence="6" id="KW-0408">Iron</keyword>
<reference evidence="8 9" key="1">
    <citation type="journal article" date="2008" name="Science">
        <title>The Physcomitrella genome reveals evolutionary insights into the conquest of land by plants.</title>
        <authorList>
            <person name="Rensing S."/>
            <person name="Lang D."/>
            <person name="Zimmer A."/>
            <person name="Terry A."/>
            <person name="Salamov A."/>
            <person name="Shapiro H."/>
            <person name="Nishiyama T."/>
            <person name="Perroud P.-F."/>
            <person name="Lindquist E."/>
            <person name="Kamisugi Y."/>
            <person name="Tanahashi T."/>
            <person name="Sakakibara K."/>
            <person name="Fujita T."/>
            <person name="Oishi K."/>
            <person name="Shin-I T."/>
            <person name="Kuroki Y."/>
            <person name="Toyoda A."/>
            <person name="Suzuki Y."/>
            <person name="Hashimoto A."/>
            <person name="Yamaguchi K."/>
            <person name="Sugano A."/>
            <person name="Kohara Y."/>
            <person name="Fujiyama A."/>
            <person name="Anterola A."/>
            <person name="Aoki S."/>
            <person name="Ashton N."/>
            <person name="Barbazuk W.B."/>
            <person name="Barker E."/>
            <person name="Bennetzen J."/>
            <person name="Bezanilla M."/>
            <person name="Blankenship R."/>
            <person name="Cho S.H."/>
            <person name="Dutcher S."/>
            <person name="Estelle M."/>
            <person name="Fawcett J.A."/>
            <person name="Gundlach H."/>
            <person name="Hanada K."/>
            <person name="Heyl A."/>
            <person name="Hicks K.A."/>
            <person name="Hugh J."/>
            <person name="Lohr M."/>
            <person name="Mayer K."/>
            <person name="Melkozernov A."/>
            <person name="Murata T."/>
            <person name="Nelson D."/>
            <person name="Pils B."/>
            <person name="Prigge M."/>
            <person name="Reiss B."/>
            <person name="Renner T."/>
            <person name="Rombauts S."/>
            <person name="Rushton P."/>
            <person name="Sanderfoot A."/>
            <person name="Schween G."/>
            <person name="Shiu S.-H."/>
            <person name="Stueber K."/>
            <person name="Theodoulou F.L."/>
            <person name="Tu H."/>
            <person name="Van de Peer Y."/>
            <person name="Verrier P.J."/>
            <person name="Waters E."/>
            <person name="Wood A."/>
            <person name="Yang L."/>
            <person name="Cove D."/>
            <person name="Cuming A."/>
            <person name="Hasebe M."/>
            <person name="Lucas S."/>
            <person name="Mishler D.B."/>
            <person name="Reski R."/>
            <person name="Grigoriev I."/>
            <person name="Quatrano R.S."/>
            <person name="Boore J.L."/>
        </authorList>
    </citation>
    <scope>NUCLEOTIDE SEQUENCE [LARGE SCALE GENOMIC DNA]</scope>
    <source>
        <strain evidence="8 9">cv. Gransden 2004</strain>
    </source>
</reference>
<sequence>MRHSVFICLQLSSNNRIPSCCWRRELEDCVTCDTICDWVGHVLDFISHRGVGSMRLGVTHTGVSHSYLSAHGRFHHEIGTTSPSVVCLRVVNRDGESSRKGFGGGDENKKKAKKQGGGAGKQQYLGGGGVRREDNRRAVAVKEGSRQLQNVLRSVDKETAAQQQKKLGIDPDMAAKGKVDFVRVEAWGAEGTEAELENLKLKSFSPTYSSEDTAPFYEQLVRRLQLLESKGELAVVQAKPLPPFERWNFGEQRYMQFLQDQLAVYTALKDVIAAVKNSRTQGDTIASDSVDDIDNRTSLAIATFDSSLGLDRHEELAADIQALSEATSRIGMSLEVGAPTTQTTAYIKRLEQIGLSATSTENGPAEGCLRLLAHIFAIHVAHLTTGMRVGAKAVECLSLLKEARAVRFYRDYPKQAQDPLRVLIGALNTAGSYLVLPEEREQVMQELPKAIQRTSLLLSVLAVEEQQ</sequence>
<keyword evidence="4" id="KW-0479">Metal-binding</keyword>
<evidence type="ECO:0000313" key="8">
    <source>
        <dbReference type="EnsemblPlants" id="Pp3c5_3380V3.3"/>
    </source>
</evidence>
<dbReference type="EMBL" id="ABEU02000005">
    <property type="status" value="NOT_ANNOTATED_CDS"/>
    <property type="molecule type" value="Genomic_DNA"/>
</dbReference>
<dbReference type="InParanoid" id="A0A7I4DZ67"/>
<dbReference type="InterPro" id="IPR016084">
    <property type="entry name" value="Haem_Oase-like_multi-hlx"/>
</dbReference>
<protein>
    <recommendedName>
        <fullName evidence="2">heme oxygenase (biliverdin-producing)</fullName>
        <ecNumber evidence="2">1.14.14.18</ecNumber>
    </recommendedName>
</protein>
<name>A0A7I4DZ67_PHYPA</name>
<dbReference type="Gene3D" id="1.20.910.10">
    <property type="entry name" value="Heme oxygenase-like"/>
    <property type="match status" value="1"/>
</dbReference>
<dbReference type="KEGG" id="ppp:112282303"/>
<dbReference type="CDD" id="cd19165">
    <property type="entry name" value="HemeO"/>
    <property type="match status" value="1"/>
</dbReference>
<comment type="similarity">
    <text evidence="1">Belongs to the heme oxygenase family.</text>
</comment>
<evidence type="ECO:0000256" key="1">
    <source>
        <dbReference type="ARBA" id="ARBA00006134"/>
    </source>
</evidence>
<feature type="region of interest" description="Disordered" evidence="7">
    <location>
        <begin position="96"/>
        <end position="132"/>
    </location>
</feature>
<dbReference type="RefSeq" id="XP_024375503.1">
    <property type="nucleotide sequence ID" value="XM_024519735.2"/>
</dbReference>
<evidence type="ECO:0000256" key="2">
    <source>
        <dbReference type="ARBA" id="ARBA00012360"/>
    </source>
</evidence>
<proteinExistence type="inferred from homology"/>
<evidence type="ECO:0000313" key="9">
    <source>
        <dbReference type="Proteomes" id="UP000006727"/>
    </source>
</evidence>
<dbReference type="EnsemblPlants" id="Pp3c5_3380V3.3">
    <property type="protein sequence ID" value="Pp3c5_3380V3.3"/>
    <property type="gene ID" value="Pp3c5_3380"/>
</dbReference>
<reference evidence="8" key="3">
    <citation type="submission" date="2020-12" db="UniProtKB">
        <authorList>
            <consortium name="EnsemblPlants"/>
        </authorList>
    </citation>
    <scope>IDENTIFICATION</scope>
</reference>
<organism evidence="8 9">
    <name type="scientific">Physcomitrium patens</name>
    <name type="common">Spreading-leaved earth moss</name>
    <name type="synonym">Physcomitrella patens</name>
    <dbReference type="NCBI Taxonomy" id="3218"/>
    <lineage>
        <taxon>Eukaryota</taxon>
        <taxon>Viridiplantae</taxon>
        <taxon>Streptophyta</taxon>
        <taxon>Embryophyta</taxon>
        <taxon>Bryophyta</taxon>
        <taxon>Bryophytina</taxon>
        <taxon>Bryopsida</taxon>
        <taxon>Funariidae</taxon>
        <taxon>Funariales</taxon>
        <taxon>Funariaceae</taxon>
        <taxon>Physcomitrium</taxon>
    </lineage>
</organism>
<dbReference type="Proteomes" id="UP000006727">
    <property type="component" value="Chromosome 5"/>
</dbReference>
<keyword evidence="5" id="KW-0560">Oxidoreductase</keyword>
<dbReference type="Gramene" id="Pp3c5_3380V3.3">
    <property type="protein sequence ID" value="Pp3c5_3380V3.3"/>
    <property type="gene ID" value="Pp3c5_3380"/>
</dbReference>
<evidence type="ECO:0000256" key="6">
    <source>
        <dbReference type="ARBA" id="ARBA00023004"/>
    </source>
</evidence>
<dbReference type="InterPro" id="IPR002051">
    <property type="entry name" value="Haem_Oase"/>
</dbReference>
<dbReference type="InterPro" id="IPR016951">
    <property type="entry name" value="Haem_Oase_decyc_pln"/>
</dbReference>
<keyword evidence="3" id="KW-0349">Heme</keyword>
<dbReference type="GO" id="GO:0046872">
    <property type="term" value="F:metal ion binding"/>
    <property type="evidence" value="ECO:0007669"/>
    <property type="project" value="UniProtKB-KW"/>
</dbReference>
<dbReference type="SUPFAM" id="SSF48613">
    <property type="entry name" value="Heme oxygenase-like"/>
    <property type="match status" value="1"/>
</dbReference>
<dbReference type="PANTHER" id="PTHR35703">
    <property type="entry name" value="HEME OXYGENASE 1, CHLOROPLASTIC-RELATED"/>
    <property type="match status" value="1"/>
</dbReference>
<evidence type="ECO:0000256" key="3">
    <source>
        <dbReference type="ARBA" id="ARBA00022617"/>
    </source>
</evidence>
<gene>
    <name evidence="8" type="primary">LOC112282303</name>
</gene>
<evidence type="ECO:0000256" key="7">
    <source>
        <dbReference type="SAM" id="MobiDB-lite"/>
    </source>
</evidence>
<dbReference type="EC" id="1.14.14.18" evidence="2"/>